<keyword evidence="2" id="KW-1133">Transmembrane helix</keyword>
<sequence>MRSRRTATMAAALLLPTAVAFSTSPGSRRTTPSIGSSAAERPTGGRGGQTSLAAASHGRDGHSGSSGRASLGGGSGAQAALSTVSLAVALTLSPLLSVDGGAAHAYEESDYASETVTEVVGQLKSNAGDVDKTFGTLEEVAKIITEGKGGVKLNEGVVADEDTAIYNPGLSLLTNSEKERLVSAIVDNRRAGLSVAGDKGWSEDNEYAFDFLKSKLDPLHMYEIQGYLKIVPFWGAALYLAAIFVQKNARGVFPLVYGLCALGVFLPAVVLIAGGT</sequence>
<keyword evidence="2" id="KW-0472">Membrane</keyword>
<protein>
    <submittedName>
        <fullName evidence="4">Uncharacterized protein</fullName>
    </submittedName>
</protein>
<feature type="transmembrane region" description="Helical" evidence="2">
    <location>
        <begin position="252"/>
        <end position="273"/>
    </location>
</feature>
<evidence type="ECO:0000256" key="1">
    <source>
        <dbReference type="SAM" id="MobiDB-lite"/>
    </source>
</evidence>
<dbReference type="EMBL" id="AGNL01015684">
    <property type="protein sequence ID" value="EJK65554.1"/>
    <property type="molecule type" value="Genomic_DNA"/>
</dbReference>
<feature type="signal peptide" evidence="3">
    <location>
        <begin position="1"/>
        <end position="20"/>
    </location>
</feature>
<feature type="transmembrane region" description="Helical" evidence="2">
    <location>
        <begin position="226"/>
        <end position="245"/>
    </location>
</feature>
<dbReference type="eggNOG" id="ENOG502SCF0">
    <property type="taxonomic scope" value="Eukaryota"/>
</dbReference>
<keyword evidence="2" id="KW-0812">Transmembrane</keyword>
<organism evidence="4 5">
    <name type="scientific">Thalassiosira oceanica</name>
    <name type="common">Marine diatom</name>
    <dbReference type="NCBI Taxonomy" id="159749"/>
    <lineage>
        <taxon>Eukaryota</taxon>
        <taxon>Sar</taxon>
        <taxon>Stramenopiles</taxon>
        <taxon>Ochrophyta</taxon>
        <taxon>Bacillariophyta</taxon>
        <taxon>Coscinodiscophyceae</taxon>
        <taxon>Thalassiosirophycidae</taxon>
        <taxon>Thalassiosirales</taxon>
        <taxon>Thalassiosiraceae</taxon>
        <taxon>Thalassiosira</taxon>
    </lineage>
</organism>
<evidence type="ECO:0000313" key="4">
    <source>
        <dbReference type="EMBL" id="EJK65554.1"/>
    </source>
</evidence>
<feature type="chain" id="PRO_5003841222" evidence="3">
    <location>
        <begin position="21"/>
        <end position="276"/>
    </location>
</feature>
<name>K0SKS4_THAOC</name>
<dbReference type="Proteomes" id="UP000266841">
    <property type="component" value="Unassembled WGS sequence"/>
</dbReference>
<dbReference type="OMA" id="YIANQWS"/>
<proteinExistence type="predicted"/>
<feature type="region of interest" description="Disordered" evidence="1">
    <location>
        <begin position="22"/>
        <end position="74"/>
    </location>
</feature>
<comment type="caution">
    <text evidence="4">The sequence shown here is derived from an EMBL/GenBank/DDBJ whole genome shotgun (WGS) entry which is preliminary data.</text>
</comment>
<keyword evidence="3" id="KW-0732">Signal</keyword>
<accession>K0SKS4</accession>
<evidence type="ECO:0000313" key="5">
    <source>
        <dbReference type="Proteomes" id="UP000266841"/>
    </source>
</evidence>
<evidence type="ECO:0000256" key="3">
    <source>
        <dbReference type="SAM" id="SignalP"/>
    </source>
</evidence>
<gene>
    <name evidence="4" type="ORF">THAOC_13572</name>
</gene>
<dbReference type="AlphaFoldDB" id="K0SKS4"/>
<reference evidence="4 5" key="1">
    <citation type="journal article" date="2012" name="Genome Biol.">
        <title>Genome and low-iron response of an oceanic diatom adapted to chronic iron limitation.</title>
        <authorList>
            <person name="Lommer M."/>
            <person name="Specht M."/>
            <person name="Roy A.S."/>
            <person name="Kraemer L."/>
            <person name="Andreson R."/>
            <person name="Gutowska M.A."/>
            <person name="Wolf J."/>
            <person name="Bergner S.V."/>
            <person name="Schilhabel M.B."/>
            <person name="Klostermeier U.C."/>
            <person name="Beiko R.G."/>
            <person name="Rosenstiel P."/>
            <person name="Hippler M."/>
            <person name="Laroche J."/>
        </authorList>
    </citation>
    <scope>NUCLEOTIDE SEQUENCE [LARGE SCALE GENOMIC DNA]</scope>
    <source>
        <strain evidence="4 5">CCMP1005</strain>
    </source>
</reference>
<dbReference type="OrthoDB" id="41807at2759"/>
<evidence type="ECO:0000256" key="2">
    <source>
        <dbReference type="SAM" id="Phobius"/>
    </source>
</evidence>
<keyword evidence="5" id="KW-1185">Reference proteome</keyword>
<feature type="compositionally biased region" description="Low complexity" evidence="1">
    <location>
        <begin position="22"/>
        <end position="33"/>
    </location>
</feature>